<feature type="compositionally biased region" description="Basic and acidic residues" evidence="1">
    <location>
        <begin position="152"/>
        <end position="170"/>
    </location>
</feature>
<keyword evidence="2" id="KW-0472">Membrane</keyword>
<feature type="transmembrane region" description="Helical" evidence="2">
    <location>
        <begin position="21"/>
        <end position="40"/>
    </location>
</feature>
<evidence type="ECO:0000256" key="2">
    <source>
        <dbReference type="SAM" id="Phobius"/>
    </source>
</evidence>
<gene>
    <name evidence="4" type="ORF">ACFPUZ_05615</name>
</gene>
<dbReference type="RefSeq" id="WP_377000710.1">
    <property type="nucleotide sequence ID" value="NZ_JBHSQE010000003.1"/>
</dbReference>
<dbReference type="Pfam" id="PF20177">
    <property type="entry name" value="DUF6542"/>
    <property type="match status" value="1"/>
</dbReference>
<feature type="transmembrane region" description="Helical" evidence="2">
    <location>
        <begin position="70"/>
        <end position="92"/>
    </location>
</feature>
<feature type="domain" description="DUF6542" evidence="3">
    <location>
        <begin position="18"/>
        <end position="138"/>
    </location>
</feature>
<organism evidence="4 5">
    <name type="scientific">Corynebacterium nasicanis</name>
    <dbReference type="NCBI Taxonomy" id="1448267"/>
    <lineage>
        <taxon>Bacteria</taxon>
        <taxon>Bacillati</taxon>
        <taxon>Actinomycetota</taxon>
        <taxon>Actinomycetes</taxon>
        <taxon>Mycobacteriales</taxon>
        <taxon>Corynebacteriaceae</taxon>
        <taxon>Corynebacterium</taxon>
    </lineage>
</organism>
<feature type="transmembrane region" description="Helical" evidence="2">
    <location>
        <begin position="112"/>
        <end position="135"/>
    </location>
</feature>
<name>A0ABW1QCI4_9CORY</name>
<keyword evidence="2" id="KW-0812">Transmembrane</keyword>
<keyword evidence="5" id="KW-1185">Reference proteome</keyword>
<sequence>MSTTSHRSRSRSQVRSGGLPTWSGIAIVVAALITGLLLSLNAQSVGLPYLLCFGIAALVVALFTEIRGLFLTVASIPLLFGIMTVLTAWTVARSQAPAGTPAFSTTSIVTAVFPLTQFFPFLLATSAAATALALVRVGLSLRSGRAVEKAEIAHRRRAAEADRRNRDTASRARRRANQVTVEELLARNRARQAERRPEAPRPEVPRRPEAPRRREAPQAERRPEAPRREAPQPERRSAPRCRRLDDDLYS</sequence>
<evidence type="ECO:0000313" key="4">
    <source>
        <dbReference type="EMBL" id="MFC6146281.1"/>
    </source>
</evidence>
<keyword evidence="2" id="KW-1133">Transmembrane helix</keyword>
<feature type="compositionally biased region" description="Basic and acidic residues" evidence="1">
    <location>
        <begin position="191"/>
        <end position="250"/>
    </location>
</feature>
<dbReference type="InterPro" id="IPR046672">
    <property type="entry name" value="DUF6542"/>
</dbReference>
<evidence type="ECO:0000259" key="3">
    <source>
        <dbReference type="Pfam" id="PF20177"/>
    </source>
</evidence>
<dbReference type="Proteomes" id="UP001596244">
    <property type="component" value="Unassembled WGS sequence"/>
</dbReference>
<protein>
    <submittedName>
        <fullName evidence="4">DUF6542 domain-containing protein</fullName>
    </submittedName>
</protein>
<accession>A0ABW1QCI4</accession>
<comment type="caution">
    <text evidence="4">The sequence shown here is derived from an EMBL/GenBank/DDBJ whole genome shotgun (WGS) entry which is preliminary data.</text>
</comment>
<dbReference type="EMBL" id="JBHSQE010000003">
    <property type="protein sequence ID" value="MFC6146281.1"/>
    <property type="molecule type" value="Genomic_DNA"/>
</dbReference>
<reference evidence="5" key="1">
    <citation type="journal article" date="2019" name="Int. J. Syst. Evol. Microbiol.">
        <title>The Global Catalogue of Microorganisms (GCM) 10K type strain sequencing project: providing services to taxonomists for standard genome sequencing and annotation.</title>
        <authorList>
            <consortium name="The Broad Institute Genomics Platform"/>
            <consortium name="The Broad Institute Genome Sequencing Center for Infectious Disease"/>
            <person name="Wu L."/>
            <person name="Ma J."/>
        </authorList>
    </citation>
    <scope>NUCLEOTIDE SEQUENCE [LARGE SCALE GENOMIC DNA]</scope>
    <source>
        <strain evidence="5">CCUG 51943</strain>
    </source>
</reference>
<feature type="region of interest" description="Disordered" evidence="1">
    <location>
        <begin position="152"/>
        <end position="250"/>
    </location>
</feature>
<evidence type="ECO:0000256" key="1">
    <source>
        <dbReference type="SAM" id="MobiDB-lite"/>
    </source>
</evidence>
<feature type="transmembrane region" description="Helical" evidence="2">
    <location>
        <begin position="46"/>
        <end position="63"/>
    </location>
</feature>
<proteinExistence type="predicted"/>
<evidence type="ECO:0000313" key="5">
    <source>
        <dbReference type="Proteomes" id="UP001596244"/>
    </source>
</evidence>